<proteinExistence type="predicted"/>
<dbReference type="EMBL" id="JABSTR010000006">
    <property type="protein sequence ID" value="KAH9372666.1"/>
    <property type="molecule type" value="Genomic_DNA"/>
</dbReference>
<evidence type="ECO:0000313" key="2">
    <source>
        <dbReference type="Proteomes" id="UP000821853"/>
    </source>
</evidence>
<dbReference type="Proteomes" id="UP000821853">
    <property type="component" value="Chromosome 4"/>
</dbReference>
<name>A0A9J6GB63_HAELO</name>
<gene>
    <name evidence="1" type="ORF">HPB48_004611</name>
</gene>
<dbReference type="OrthoDB" id="2668416at2759"/>
<protein>
    <recommendedName>
        <fullName evidence="3">DDE Tnp4 domain-containing protein</fullName>
    </recommendedName>
</protein>
<reference evidence="1 2" key="1">
    <citation type="journal article" date="2020" name="Cell">
        <title>Large-Scale Comparative Analyses of Tick Genomes Elucidate Their Genetic Diversity and Vector Capacities.</title>
        <authorList>
            <consortium name="Tick Genome and Microbiome Consortium (TIGMIC)"/>
            <person name="Jia N."/>
            <person name="Wang J."/>
            <person name="Shi W."/>
            <person name="Du L."/>
            <person name="Sun Y."/>
            <person name="Zhan W."/>
            <person name="Jiang J.F."/>
            <person name="Wang Q."/>
            <person name="Zhang B."/>
            <person name="Ji P."/>
            <person name="Bell-Sakyi L."/>
            <person name="Cui X.M."/>
            <person name="Yuan T.T."/>
            <person name="Jiang B.G."/>
            <person name="Yang W.F."/>
            <person name="Lam T.T."/>
            <person name="Chang Q.C."/>
            <person name="Ding S.J."/>
            <person name="Wang X.J."/>
            <person name="Zhu J.G."/>
            <person name="Ruan X.D."/>
            <person name="Zhao L."/>
            <person name="Wei J.T."/>
            <person name="Ye R.Z."/>
            <person name="Que T.C."/>
            <person name="Du C.H."/>
            <person name="Zhou Y.H."/>
            <person name="Cheng J.X."/>
            <person name="Dai P.F."/>
            <person name="Guo W.B."/>
            <person name="Han X.H."/>
            <person name="Huang E.J."/>
            <person name="Li L.F."/>
            <person name="Wei W."/>
            <person name="Gao Y.C."/>
            <person name="Liu J.Z."/>
            <person name="Shao H.Z."/>
            <person name="Wang X."/>
            <person name="Wang C.C."/>
            <person name="Yang T.C."/>
            <person name="Huo Q.B."/>
            <person name="Li W."/>
            <person name="Chen H.Y."/>
            <person name="Chen S.E."/>
            <person name="Zhou L.G."/>
            <person name="Ni X.B."/>
            <person name="Tian J.H."/>
            <person name="Sheng Y."/>
            <person name="Liu T."/>
            <person name="Pan Y.S."/>
            <person name="Xia L.Y."/>
            <person name="Li J."/>
            <person name="Zhao F."/>
            <person name="Cao W.C."/>
        </authorList>
    </citation>
    <scope>NUCLEOTIDE SEQUENCE [LARGE SCALE GENOMIC DNA]</scope>
    <source>
        <strain evidence="1">HaeL-2018</strain>
    </source>
</reference>
<evidence type="ECO:0000313" key="1">
    <source>
        <dbReference type="EMBL" id="KAH9372666.1"/>
    </source>
</evidence>
<evidence type="ECO:0008006" key="3">
    <source>
        <dbReference type="Google" id="ProtNLM"/>
    </source>
</evidence>
<dbReference type="AlphaFoldDB" id="A0A9J6GB63"/>
<comment type="caution">
    <text evidence="1">The sequence shown here is derived from an EMBL/GenBank/DDBJ whole genome shotgun (WGS) entry which is preliminary data.</text>
</comment>
<sequence>MQVQLSSFVYKGGDLNAFALLKERFRHLRYIEFTSVDKITQFIIACCVLHNICLNSGDTGVEHLLTEDEREEIGQDALLQIIEKGAELDQNRQPQTNRESVLRRLRELKRDTLMRQVGIIAKEVLLYMYVDIHRQARVQGMLSSCVCFCSKVFQCSNVVPVQFNHLQMTFFSPFFPCILLASRS</sequence>
<dbReference type="VEuPathDB" id="VectorBase:HLOH_053327"/>
<keyword evidence="2" id="KW-1185">Reference proteome</keyword>
<organism evidence="1 2">
    <name type="scientific">Haemaphysalis longicornis</name>
    <name type="common">Bush tick</name>
    <dbReference type="NCBI Taxonomy" id="44386"/>
    <lineage>
        <taxon>Eukaryota</taxon>
        <taxon>Metazoa</taxon>
        <taxon>Ecdysozoa</taxon>
        <taxon>Arthropoda</taxon>
        <taxon>Chelicerata</taxon>
        <taxon>Arachnida</taxon>
        <taxon>Acari</taxon>
        <taxon>Parasitiformes</taxon>
        <taxon>Ixodida</taxon>
        <taxon>Ixodoidea</taxon>
        <taxon>Ixodidae</taxon>
        <taxon>Haemaphysalinae</taxon>
        <taxon>Haemaphysalis</taxon>
    </lineage>
</organism>
<accession>A0A9J6GB63</accession>